<sequence length="536" mass="55873">MPVSATTDLAAVTPTTSAPIKPAAVPDASVPGAPPAAVAVPAADPRGPVSSVLCTLPVTLWKSHIFTRCFDATDRRDRTSLVAALSASRAMFAAAAPALYARPPLARLSYQATKKIFTDAVLKSDRPDRAPKGRHYGRMVRDLPLAECVVEFAEKKMTDANVHAIVSLCPDLERLSLPFSRTVAEANHARRLSTAKKTPVPAAVQDAAAVAAAAAFKSPEPVLRSLGSPDAPNPGTPTAPPAPPADAPGLTDRALHSVARVAGEGTLHTLVIDNVYDYSPAAVAHLVDHAPGLKRLELQARFAPRHGPAAGDKARTGELLAEALVQGGAAGRLAYLSLTEIEIPLGAWGNLMLAIGASAELRSLHLSGVPLTPAAVGALGAVAPFLEDLSIAMGCVTDPSVVPDDAAMAAVVVRMPHLRSISLQQTVVGDGVVAALVKAAPANLATVTLVEANVSNVVALGELAAACPKLGWMDLSGCPRVVNNRQWAKVFNLEEAVNDDESGEPWWVSDDKEFTVGPRRIQEMRDCHAKRTGRGG</sequence>
<proteinExistence type="predicted"/>
<keyword evidence="3" id="KW-1185">Reference proteome</keyword>
<dbReference type="Proteomes" id="UP000054350">
    <property type="component" value="Unassembled WGS sequence"/>
</dbReference>
<organism evidence="2 3">
    <name type="scientific">Allomyces macrogynus (strain ATCC 38327)</name>
    <name type="common">Allomyces javanicus var. macrogynus</name>
    <dbReference type="NCBI Taxonomy" id="578462"/>
    <lineage>
        <taxon>Eukaryota</taxon>
        <taxon>Fungi</taxon>
        <taxon>Fungi incertae sedis</taxon>
        <taxon>Blastocladiomycota</taxon>
        <taxon>Blastocladiomycetes</taxon>
        <taxon>Blastocladiales</taxon>
        <taxon>Blastocladiaceae</taxon>
        <taxon>Allomyces</taxon>
    </lineage>
</organism>
<reference evidence="3" key="2">
    <citation type="submission" date="2009-11" db="EMBL/GenBank/DDBJ databases">
        <title>The Genome Sequence of Allomyces macrogynus strain ATCC 38327.</title>
        <authorList>
            <consortium name="The Broad Institute Genome Sequencing Platform"/>
            <person name="Russ C."/>
            <person name="Cuomo C."/>
            <person name="Shea T."/>
            <person name="Young S.K."/>
            <person name="Zeng Q."/>
            <person name="Koehrsen M."/>
            <person name="Haas B."/>
            <person name="Borodovsky M."/>
            <person name="Guigo R."/>
            <person name="Alvarado L."/>
            <person name="Berlin A."/>
            <person name="Borenstein D."/>
            <person name="Chen Z."/>
            <person name="Engels R."/>
            <person name="Freedman E."/>
            <person name="Gellesch M."/>
            <person name="Goldberg J."/>
            <person name="Griggs A."/>
            <person name="Gujja S."/>
            <person name="Heiman D."/>
            <person name="Hepburn T."/>
            <person name="Howarth C."/>
            <person name="Jen D."/>
            <person name="Larson L."/>
            <person name="Lewis B."/>
            <person name="Mehta T."/>
            <person name="Park D."/>
            <person name="Pearson M."/>
            <person name="Roberts A."/>
            <person name="Saif S."/>
            <person name="Shenoy N."/>
            <person name="Sisk P."/>
            <person name="Stolte C."/>
            <person name="Sykes S."/>
            <person name="Walk T."/>
            <person name="White J."/>
            <person name="Yandava C."/>
            <person name="Burger G."/>
            <person name="Gray M.W."/>
            <person name="Holland P.W.H."/>
            <person name="King N."/>
            <person name="Lang F.B.F."/>
            <person name="Roger A.J."/>
            <person name="Ruiz-Trillo I."/>
            <person name="Lander E."/>
            <person name="Nusbaum C."/>
        </authorList>
    </citation>
    <scope>NUCLEOTIDE SEQUENCE [LARGE SCALE GENOMIC DNA]</scope>
    <source>
        <strain evidence="3">ATCC 38327</strain>
    </source>
</reference>
<evidence type="ECO:0000313" key="3">
    <source>
        <dbReference type="Proteomes" id="UP000054350"/>
    </source>
</evidence>
<feature type="compositionally biased region" description="Pro residues" evidence="1">
    <location>
        <begin position="231"/>
        <end position="246"/>
    </location>
</feature>
<dbReference type="SUPFAM" id="SSF52047">
    <property type="entry name" value="RNI-like"/>
    <property type="match status" value="1"/>
</dbReference>
<dbReference type="InterPro" id="IPR032675">
    <property type="entry name" value="LRR_dom_sf"/>
</dbReference>
<feature type="region of interest" description="Disordered" evidence="1">
    <location>
        <begin position="222"/>
        <end position="250"/>
    </location>
</feature>
<protein>
    <submittedName>
        <fullName evidence="2">Uncharacterized protein</fullName>
    </submittedName>
</protein>
<gene>
    <name evidence="2" type="ORF">AMAG_11643</name>
</gene>
<dbReference type="VEuPathDB" id="FungiDB:AMAG_11643"/>
<accession>A0A0L0SVW2</accession>
<name>A0A0L0SVW2_ALLM3</name>
<evidence type="ECO:0000313" key="2">
    <source>
        <dbReference type="EMBL" id="KNE66510.1"/>
    </source>
</evidence>
<evidence type="ECO:0000256" key="1">
    <source>
        <dbReference type="SAM" id="MobiDB-lite"/>
    </source>
</evidence>
<dbReference type="Gene3D" id="3.80.10.10">
    <property type="entry name" value="Ribonuclease Inhibitor"/>
    <property type="match status" value="1"/>
</dbReference>
<reference evidence="2 3" key="1">
    <citation type="submission" date="2009-11" db="EMBL/GenBank/DDBJ databases">
        <title>Annotation of Allomyces macrogynus ATCC 38327.</title>
        <authorList>
            <consortium name="The Broad Institute Genome Sequencing Platform"/>
            <person name="Russ C."/>
            <person name="Cuomo C."/>
            <person name="Burger G."/>
            <person name="Gray M.W."/>
            <person name="Holland P.W.H."/>
            <person name="King N."/>
            <person name="Lang F.B.F."/>
            <person name="Roger A.J."/>
            <person name="Ruiz-Trillo I."/>
            <person name="Young S.K."/>
            <person name="Zeng Q."/>
            <person name="Gargeya S."/>
            <person name="Fitzgerald M."/>
            <person name="Haas B."/>
            <person name="Abouelleil A."/>
            <person name="Alvarado L."/>
            <person name="Arachchi H.M."/>
            <person name="Berlin A."/>
            <person name="Chapman S.B."/>
            <person name="Gearin G."/>
            <person name="Goldberg J."/>
            <person name="Griggs A."/>
            <person name="Gujja S."/>
            <person name="Hansen M."/>
            <person name="Heiman D."/>
            <person name="Howarth C."/>
            <person name="Larimer J."/>
            <person name="Lui A."/>
            <person name="MacDonald P.J.P."/>
            <person name="McCowen C."/>
            <person name="Montmayeur A."/>
            <person name="Murphy C."/>
            <person name="Neiman D."/>
            <person name="Pearson M."/>
            <person name="Priest M."/>
            <person name="Roberts A."/>
            <person name="Saif S."/>
            <person name="Shea T."/>
            <person name="Sisk P."/>
            <person name="Stolte C."/>
            <person name="Sykes S."/>
            <person name="Wortman J."/>
            <person name="Nusbaum C."/>
            <person name="Birren B."/>
        </authorList>
    </citation>
    <scope>NUCLEOTIDE SEQUENCE [LARGE SCALE GENOMIC DNA]</scope>
    <source>
        <strain evidence="2 3">ATCC 38327</strain>
    </source>
</reference>
<dbReference type="OrthoDB" id="5574322at2759"/>
<dbReference type="AlphaFoldDB" id="A0A0L0SVW2"/>
<dbReference type="EMBL" id="GG745350">
    <property type="protein sequence ID" value="KNE66510.1"/>
    <property type="molecule type" value="Genomic_DNA"/>
</dbReference>